<dbReference type="CDD" id="cd05244">
    <property type="entry name" value="BVR-B_like_SDR_a"/>
    <property type="match status" value="1"/>
</dbReference>
<gene>
    <name evidence="2" type="ORF">E5J99_17345</name>
</gene>
<feature type="domain" description="NAD(P)-binding" evidence="1">
    <location>
        <begin position="8"/>
        <end position="198"/>
    </location>
</feature>
<evidence type="ECO:0000259" key="1">
    <source>
        <dbReference type="Pfam" id="PF13460"/>
    </source>
</evidence>
<dbReference type="OrthoDB" id="9790734at2"/>
<dbReference type="AlphaFoldDB" id="A0A4Z0PIH5"/>
<reference evidence="2 3" key="1">
    <citation type="submission" date="2019-04" db="EMBL/GenBank/DDBJ databases">
        <authorList>
            <person name="Feng G."/>
            <person name="Zhang J."/>
            <person name="Zhu H."/>
        </authorList>
    </citation>
    <scope>NUCLEOTIDE SEQUENCE [LARGE SCALE GENOMIC DNA]</scope>
    <source>
        <strain evidence="2 3">JCM 17223</strain>
    </source>
</reference>
<dbReference type="Pfam" id="PF13460">
    <property type="entry name" value="NAD_binding_10"/>
    <property type="match status" value="1"/>
</dbReference>
<evidence type="ECO:0000313" key="2">
    <source>
        <dbReference type="EMBL" id="TGE14107.1"/>
    </source>
</evidence>
<dbReference type="Proteomes" id="UP000297739">
    <property type="component" value="Unassembled WGS sequence"/>
</dbReference>
<organism evidence="2 3">
    <name type="scientific">Hymenobacter elongatus</name>
    <dbReference type="NCBI Taxonomy" id="877208"/>
    <lineage>
        <taxon>Bacteria</taxon>
        <taxon>Pseudomonadati</taxon>
        <taxon>Bacteroidota</taxon>
        <taxon>Cytophagia</taxon>
        <taxon>Cytophagales</taxon>
        <taxon>Hymenobacteraceae</taxon>
        <taxon>Hymenobacter</taxon>
    </lineage>
</organism>
<dbReference type="GO" id="GO:0004074">
    <property type="term" value="F:biliverdin reductase [NAD(P)H] activity"/>
    <property type="evidence" value="ECO:0007669"/>
    <property type="project" value="TreeGrafter"/>
</dbReference>
<comment type="caution">
    <text evidence="2">The sequence shown here is derived from an EMBL/GenBank/DDBJ whole genome shotgun (WGS) entry which is preliminary data.</text>
</comment>
<dbReference type="InterPro" id="IPR036291">
    <property type="entry name" value="NAD(P)-bd_dom_sf"/>
</dbReference>
<dbReference type="Gene3D" id="3.40.50.720">
    <property type="entry name" value="NAD(P)-binding Rossmann-like Domain"/>
    <property type="match status" value="1"/>
</dbReference>
<dbReference type="PANTHER" id="PTHR43355:SF2">
    <property type="entry name" value="FLAVIN REDUCTASE (NADPH)"/>
    <property type="match status" value="1"/>
</dbReference>
<dbReference type="EMBL" id="SRLD01000041">
    <property type="protein sequence ID" value="TGE14107.1"/>
    <property type="molecule type" value="Genomic_DNA"/>
</dbReference>
<dbReference type="RefSeq" id="WP_135499085.1">
    <property type="nucleotide sequence ID" value="NZ_SRLD01000041.1"/>
</dbReference>
<dbReference type="GO" id="GO:0042602">
    <property type="term" value="F:riboflavin reductase (NADPH) activity"/>
    <property type="evidence" value="ECO:0007669"/>
    <property type="project" value="TreeGrafter"/>
</dbReference>
<proteinExistence type="predicted"/>
<accession>A0A4Z0PIH5</accession>
<dbReference type="SUPFAM" id="SSF51735">
    <property type="entry name" value="NAD(P)-binding Rossmann-fold domains"/>
    <property type="match status" value="1"/>
</dbReference>
<sequence length="210" mass="22653">MKRIALFGGSGLTGQEFLKLALQHGYPVSALARTPAKIPQTSPNLQVVPGDVLNAEDVSSIVRGADIVVSLFGQVKNSPKDVQTRGTAHIVAAMQQHGVRRIISLSGGGLPYAEDQPQLADRLIRGIMRLAVPHVLTDAQSHADVLRASGLDWEIVRGPRLTTEVARKQYRVGWVGVNASTSIGRADLADFILKQVESDEFVGKMPFVSR</sequence>
<name>A0A4Z0PIH5_9BACT</name>
<evidence type="ECO:0000313" key="3">
    <source>
        <dbReference type="Proteomes" id="UP000297739"/>
    </source>
</evidence>
<dbReference type="InterPro" id="IPR051606">
    <property type="entry name" value="Polyketide_Oxido-like"/>
</dbReference>
<dbReference type="PANTHER" id="PTHR43355">
    <property type="entry name" value="FLAVIN REDUCTASE (NADPH)"/>
    <property type="match status" value="1"/>
</dbReference>
<keyword evidence="3" id="KW-1185">Reference proteome</keyword>
<dbReference type="InterPro" id="IPR016040">
    <property type="entry name" value="NAD(P)-bd_dom"/>
</dbReference>
<protein>
    <submittedName>
        <fullName evidence="2">SDR family oxidoreductase</fullName>
    </submittedName>
</protein>